<evidence type="ECO:0000313" key="1">
    <source>
        <dbReference type="EMBL" id="VCW97682.1"/>
    </source>
</evidence>
<dbReference type="EMBL" id="CYRY02022667">
    <property type="protein sequence ID" value="VCW97682.1"/>
    <property type="molecule type" value="Genomic_DNA"/>
</dbReference>
<organism evidence="1 2">
    <name type="scientific">Gulo gulo</name>
    <name type="common">Wolverine</name>
    <name type="synonym">Gluton</name>
    <dbReference type="NCBI Taxonomy" id="48420"/>
    <lineage>
        <taxon>Eukaryota</taxon>
        <taxon>Metazoa</taxon>
        <taxon>Chordata</taxon>
        <taxon>Craniata</taxon>
        <taxon>Vertebrata</taxon>
        <taxon>Euteleostomi</taxon>
        <taxon>Mammalia</taxon>
        <taxon>Eutheria</taxon>
        <taxon>Laurasiatheria</taxon>
        <taxon>Carnivora</taxon>
        <taxon>Caniformia</taxon>
        <taxon>Musteloidea</taxon>
        <taxon>Mustelidae</taxon>
        <taxon>Guloninae</taxon>
        <taxon>Gulo</taxon>
    </lineage>
</organism>
<evidence type="ECO:0000313" key="2">
    <source>
        <dbReference type="Proteomes" id="UP000269945"/>
    </source>
</evidence>
<name>A0A9X9Q280_GULGU</name>
<dbReference type="AlphaFoldDB" id="A0A9X9Q280"/>
<dbReference type="Proteomes" id="UP000269945">
    <property type="component" value="Unassembled WGS sequence"/>
</dbReference>
<sequence>MKRTPTAEEREREAKILLNKIKAKPSLLFMGKLAVWEYHGLPGV</sequence>
<proteinExistence type="predicted"/>
<accession>A0A9X9Q280</accession>
<keyword evidence="2" id="KW-1185">Reference proteome</keyword>
<gene>
    <name evidence="1" type="ORF">BN2614_LOCUS4</name>
</gene>
<reference evidence="1 2" key="1">
    <citation type="submission" date="2018-10" db="EMBL/GenBank/DDBJ databases">
        <authorList>
            <person name="Ekblom R."/>
            <person name="Jareborg N."/>
        </authorList>
    </citation>
    <scope>NUCLEOTIDE SEQUENCE [LARGE SCALE GENOMIC DNA]</scope>
    <source>
        <tissue evidence="1">Muscle</tissue>
    </source>
</reference>
<comment type="caution">
    <text evidence="1">The sequence shown here is derived from an EMBL/GenBank/DDBJ whole genome shotgun (WGS) entry which is preliminary data.</text>
</comment>
<protein>
    <submittedName>
        <fullName evidence="1">Uncharacterized protein</fullName>
    </submittedName>
</protein>